<proteinExistence type="predicted"/>
<evidence type="ECO:0008006" key="3">
    <source>
        <dbReference type="Google" id="ProtNLM"/>
    </source>
</evidence>
<reference evidence="1 2" key="1">
    <citation type="submission" date="2024-07" db="EMBL/GenBank/DDBJ databases">
        <title>The genome sequence of type strain Sediminicola arcticus GDMCC 1.2805.</title>
        <authorList>
            <person name="Liu Y."/>
        </authorList>
    </citation>
    <scope>NUCLEOTIDE SEQUENCE [LARGE SCALE GENOMIC DNA]</scope>
    <source>
        <strain evidence="1 2">GDMCC 1.2805</strain>
    </source>
</reference>
<protein>
    <recommendedName>
        <fullName evidence="3">Lipoprotein</fullName>
    </recommendedName>
</protein>
<comment type="caution">
    <text evidence="1">The sequence shown here is derived from an EMBL/GenBank/DDBJ whole genome shotgun (WGS) entry which is preliminary data.</text>
</comment>
<accession>A0ABV2SRK9</accession>
<dbReference type="PROSITE" id="PS51257">
    <property type="entry name" value="PROKAR_LIPOPROTEIN"/>
    <property type="match status" value="1"/>
</dbReference>
<gene>
    <name evidence="1" type="ORF">ABXZ36_01860</name>
</gene>
<sequence>MIQIKYIIQVSMLSLWFFACIGQPIITIINDGQSLVSNTINEEEQKEQQVKKNSEEEKIISKSLTDYIFGSDIIERPNTDNYTLAYSDCFRQIVLPPPEYSI</sequence>
<dbReference type="RefSeq" id="WP_354613761.1">
    <property type="nucleotide sequence ID" value="NZ_JBEXAE010000001.1"/>
</dbReference>
<dbReference type="Proteomes" id="UP001549799">
    <property type="component" value="Unassembled WGS sequence"/>
</dbReference>
<evidence type="ECO:0000313" key="2">
    <source>
        <dbReference type="Proteomes" id="UP001549799"/>
    </source>
</evidence>
<organism evidence="1 2">
    <name type="scientific">Sediminicola arcticus</name>
    <dbReference type="NCBI Taxonomy" id="1574308"/>
    <lineage>
        <taxon>Bacteria</taxon>
        <taxon>Pseudomonadati</taxon>
        <taxon>Bacteroidota</taxon>
        <taxon>Flavobacteriia</taxon>
        <taxon>Flavobacteriales</taxon>
        <taxon>Flavobacteriaceae</taxon>
        <taxon>Sediminicola</taxon>
    </lineage>
</organism>
<name>A0ABV2SRK9_9FLAO</name>
<evidence type="ECO:0000313" key="1">
    <source>
        <dbReference type="EMBL" id="MET6989390.1"/>
    </source>
</evidence>
<keyword evidence="2" id="KW-1185">Reference proteome</keyword>
<dbReference type="EMBL" id="JBEXAE010000001">
    <property type="protein sequence ID" value="MET6989390.1"/>
    <property type="molecule type" value="Genomic_DNA"/>
</dbReference>